<keyword evidence="8" id="KW-0411">Iron-sulfur</keyword>
<dbReference type="InterPro" id="IPR011257">
    <property type="entry name" value="DNA_glycosylase"/>
</dbReference>
<keyword evidence="2" id="KW-0004">4Fe-4S</keyword>
<dbReference type="PANTHER" id="PTHR43286:SF1">
    <property type="entry name" value="ENDONUCLEASE III-LIKE PROTEIN 1"/>
    <property type="match status" value="1"/>
</dbReference>
<dbReference type="GO" id="GO:0000703">
    <property type="term" value="F:oxidized pyrimidine nucleobase lesion DNA N-glycosylase activity"/>
    <property type="evidence" value="ECO:0007669"/>
    <property type="project" value="UniProtKB-UniRule"/>
</dbReference>
<evidence type="ECO:0000256" key="14">
    <source>
        <dbReference type="SAM" id="MobiDB-lite"/>
    </source>
</evidence>
<keyword evidence="4 13" id="KW-0227">DNA damage</keyword>
<dbReference type="VEuPathDB" id="VectorBase:ADAR2_001269"/>
<dbReference type="SMART" id="SM00478">
    <property type="entry name" value="ENDO3c"/>
    <property type="match status" value="1"/>
</dbReference>
<evidence type="ECO:0000313" key="18">
    <source>
        <dbReference type="Proteomes" id="UP000000673"/>
    </source>
</evidence>
<proteinExistence type="inferred from homology"/>
<dbReference type="InterPro" id="IPR030841">
    <property type="entry name" value="NTH1"/>
</dbReference>
<evidence type="ECO:0000259" key="15">
    <source>
        <dbReference type="SMART" id="SM00478"/>
    </source>
</evidence>
<dbReference type="Gene3D" id="1.10.1670.10">
    <property type="entry name" value="Helix-hairpin-Helix base-excision DNA repair enzymes (C-terminal)"/>
    <property type="match status" value="1"/>
</dbReference>
<evidence type="ECO:0000256" key="5">
    <source>
        <dbReference type="ARBA" id="ARBA00022801"/>
    </source>
</evidence>
<reference evidence="17" key="4">
    <citation type="submission" date="2015-06" db="UniProtKB">
        <authorList>
            <consortium name="EnsemblMetazoa"/>
        </authorList>
    </citation>
    <scope>IDENTIFICATION</scope>
</reference>
<dbReference type="FunCoup" id="W5JMW5">
    <property type="interactions" value="1007"/>
</dbReference>
<reference evidence="16" key="2">
    <citation type="submission" date="2010-05" db="EMBL/GenBank/DDBJ databases">
        <authorList>
            <person name="Almeida L.G."/>
            <person name="Nicolas M.F."/>
            <person name="Souza R.C."/>
            <person name="Vasconcelos A.T.R."/>
        </authorList>
    </citation>
    <scope>NUCLEOTIDE SEQUENCE</scope>
</reference>
<protein>
    <recommendedName>
        <fullName evidence="13">Endonuclease III homolog</fullName>
        <ecNumber evidence="13">3.2.2.-</ecNumber>
        <ecNumber evidence="13">4.2.99.18</ecNumber>
    </recommendedName>
    <alternativeName>
        <fullName evidence="13">Bifunctional DNA N-glycosylase/DNA-(apurinic or apyrimidinic site) lyase</fullName>
        <shortName evidence="13">DNA glycosylase/AP lyase</shortName>
    </alternativeName>
</protein>
<evidence type="ECO:0000256" key="6">
    <source>
        <dbReference type="ARBA" id="ARBA00022946"/>
    </source>
</evidence>
<evidence type="ECO:0000256" key="10">
    <source>
        <dbReference type="ARBA" id="ARBA00023239"/>
    </source>
</evidence>
<dbReference type="Pfam" id="PF00730">
    <property type="entry name" value="HhH-GPD"/>
    <property type="match status" value="1"/>
</dbReference>
<keyword evidence="13" id="KW-0539">Nucleus</keyword>
<dbReference type="FunFam" id="1.10.1670.10:FF:000003">
    <property type="entry name" value="Endonuclease III homolog"/>
    <property type="match status" value="1"/>
</dbReference>
<comment type="similarity">
    <text evidence="1 13">Belongs to the Nth/MutY family.</text>
</comment>
<keyword evidence="5 13" id="KW-0378">Hydrolase</keyword>
<keyword evidence="9 13" id="KW-0234">DNA repair</keyword>
<dbReference type="EMBL" id="ADMH02000650">
    <property type="protein sequence ID" value="ETN65451.1"/>
    <property type="molecule type" value="Genomic_DNA"/>
</dbReference>
<evidence type="ECO:0000256" key="9">
    <source>
        <dbReference type="ARBA" id="ARBA00023204"/>
    </source>
</evidence>
<evidence type="ECO:0000256" key="1">
    <source>
        <dbReference type="ARBA" id="ARBA00008343"/>
    </source>
</evidence>
<evidence type="ECO:0000256" key="4">
    <source>
        <dbReference type="ARBA" id="ARBA00022763"/>
    </source>
</evidence>
<dbReference type="EnsemblMetazoa" id="ADAC002783-RA">
    <property type="protein sequence ID" value="ADAC002783-PA"/>
    <property type="gene ID" value="ADAC002783"/>
</dbReference>
<name>W5JMW5_ANODA</name>
<dbReference type="EC" id="3.2.2.-" evidence="13"/>
<evidence type="ECO:0000256" key="3">
    <source>
        <dbReference type="ARBA" id="ARBA00022723"/>
    </source>
</evidence>
<dbReference type="OMA" id="HRIANWL"/>
<dbReference type="CDD" id="cd00056">
    <property type="entry name" value="ENDO3c"/>
    <property type="match status" value="1"/>
</dbReference>
<evidence type="ECO:0000256" key="13">
    <source>
        <dbReference type="HAMAP-Rule" id="MF_03183"/>
    </source>
</evidence>
<dbReference type="AlphaFoldDB" id="W5JMW5"/>
<dbReference type="VEuPathDB" id="VectorBase:ADAC002783"/>
<dbReference type="EC" id="4.2.99.18" evidence="13"/>
<dbReference type="GO" id="GO:0051539">
    <property type="term" value="F:4 iron, 4 sulfur cluster binding"/>
    <property type="evidence" value="ECO:0007669"/>
    <property type="project" value="UniProtKB-KW"/>
</dbReference>
<keyword evidence="10 13" id="KW-0456">Lyase</keyword>
<dbReference type="InterPro" id="IPR004036">
    <property type="entry name" value="Endonuclease-III-like_CS2"/>
</dbReference>
<evidence type="ECO:0000256" key="2">
    <source>
        <dbReference type="ARBA" id="ARBA00022485"/>
    </source>
</evidence>
<dbReference type="FunFam" id="1.10.340.30:FF:000005">
    <property type="entry name" value="Endonuclease III-like protein 1"/>
    <property type="match status" value="1"/>
</dbReference>
<feature type="domain" description="HhH-GPD" evidence="15">
    <location>
        <begin position="288"/>
        <end position="438"/>
    </location>
</feature>
<comment type="caution">
    <text evidence="13">Lacks conserved residue(s) required for the propagation of feature annotation.</text>
</comment>
<comment type="subcellular location">
    <subcellularLocation>
        <location evidence="13">Nucleus</location>
    </subcellularLocation>
    <subcellularLocation>
        <location evidence="13">Mitochondrion</location>
    </subcellularLocation>
</comment>
<organism evidence="16">
    <name type="scientific">Anopheles darlingi</name>
    <name type="common">Mosquito</name>
    <dbReference type="NCBI Taxonomy" id="43151"/>
    <lineage>
        <taxon>Eukaryota</taxon>
        <taxon>Metazoa</taxon>
        <taxon>Ecdysozoa</taxon>
        <taxon>Arthropoda</taxon>
        <taxon>Hexapoda</taxon>
        <taxon>Insecta</taxon>
        <taxon>Pterygota</taxon>
        <taxon>Neoptera</taxon>
        <taxon>Endopterygota</taxon>
        <taxon>Diptera</taxon>
        <taxon>Nematocera</taxon>
        <taxon>Culicoidea</taxon>
        <taxon>Culicidae</taxon>
        <taxon>Anophelinae</taxon>
        <taxon>Anopheles</taxon>
    </lineage>
</organism>
<dbReference type="GO" id="GO:0046872">
    <property type="term" value="F:metal ion binding"/>
    <property type="evidence" value="ECO:0007669"/>
    <property type="project" value="UniProtKB-KW"/>
</dbReference>
<keyword evidence="3" id="KW-0479">Metal-binding</keyword>
<sequence>MLNRVLCLARTSIMESKSPYFSPKKTRNFAKQQGLSLLQKVTRATKATEEKQAKPKAAPRATKTKKDSQTERDAEIKIEPGKGRKRNIRTESAPVAAAAVQVKVEPLPEEEFPLTRPAEAGEILIKEEPITGGSPVKRQLEDKVGPQSDAAVIKVEPGKGRKRNIRTESALAAAAVRVKVEPVLGEEFQLVRPAENEKTPTKRETLEDGSPVKRQLKIEVGSGLPDVPEKEGKWEPANWRQMLENIRQMRKDNPAPVDTMGCDQFAQDTENLIPAREKRYHCLVSLMLSAQTKDTVNHECMMRLKKHGLTPESIVGTDATVLEKLIYPVSFYKNKTKFIKQASQILLDQYGGDIPDSIEGLLKLPGVGKKMAHLCMGSAWNVVTGIGVDTHVHRISNWLKWVPKETKTPEDTRQALEKWLPFELWEEVNHLMVGFGQTICTSTYPRCNDCMNAPICPARGKHGIRRTPIKKEIKAEDLEF</sequence>
<dbReference type="Pfam" id="PF00633">
    <property type="entry name" value="HHH"/>
    <property type="match status" value="1"/>
</dbReference>
<reference evidence="16 18" key="1">
    <citation type="journal article" date="2010" name="BMC Genomics">
        <title>Combination of measures distinguishes pre-miRNAs from other stem-loops in the genome of the newly sequenced Anopheles darlingi.</title>
        <authorList>
            <person name="Mendes N.D."/>
            <person name="Freitas A.T."/>
            <person name="Vasconcelos A.T."/>
            <person name="Sagot M.F."/>
        </authorList>
    </citation>
    <scope>NUCLEOTIDE SEQUENCE</scope>
</reference>
<dbReference type="GO" id="GO:0005634">
    <property type="term" value="C:nucleus"/>
    <property type="evidence" value="ECO:0007669"/>
    <property type="project" value="UniProtKB-SubCell"/>
</dbReference>
<comment type="catalytic activity">
    <reaction evidence="12 13">
        <text>2'-deoxyribonucleotide-(2'-deoxyribose 5'-phosphate)-2'-deoxyribonucleotide-DNA = a 3'-end 2'-deoxyribonucleotide-(2,3-dehydro-2,3-deoxyribose 5'-phosphate)-DNA + a 5'-end 5'-phospho-2'-deoxyribonucleoside-DNA + H(+)</text>
        <dbReference type="Rhea" id="RHEA:66592"/>
        <dbReference type="Rhea" id="RHEA-COMP:13180"/>
        <dbReference type="Rhea" id="RHEA-COMP:16897"/>
        <dbReference type="Rhea" id="RHEA-COMP:17067"/>
        <dbReference type="ChEBI" id="CHEBI:15378"/>
        <dbReference type="ChEBI" id="CHEBI:136412"/>
        <dbReference type="ChEBI" id="CHEBI:157695"/>
        <dbReference type="ChEBI" id="CHEBI:167181"/>
        <dbReference type="EC" id="4.2.99.18"/>
    </reaction>
</comment>
<accession>W5JMW5</accession>
<keyword evidence="16" id="KW-0540">Nuclease</keyword>
<dbReference type="eggNOG" id="KOG1921">
    <property type="taxonomic scope" value="Eukaryota"/>
</dbReference>
<dbReference type="HAMAP" id="MF_03183">
    <property type="entry name" value="Endonuclease_III_Nth"/>
    <property type="match status" value="1"/>
</dbReference>
<dbReference type="GO" id="GO:0006289">
    <property type="term" value="P:nucleotide-excision repair"/>
    <property type="evidence" value="ECO:0007669"/>
    <property type="project" value="TreeGrafter"/>
</dbReference>
<keyword evidence="16" id="KW-0255">Endonuclease</keyword>
<keyword evidence="18" id="KW-1185">Reference proteome</keyword>
<reference evidence="16" key="3">
    <citation type="journal article" date="2013" name="Nucleic Acids Res.">
        <title>The genome of Anopheles darlingi, the main neotropical malaria vector.</title>
        <authorList>
            <person name="Marinotti O."/>
            <person name="Cerqueira G.C."/>
            <person name="de Almeida L.G."/>
            <person name="Ferro M.I."/>
            <person name="Loreto E.L."/>
            <person name="Zaha A."/>
            <person name="Teixeira S.M."/>
            <person name="Wespiser A.R."/>
            <person name="Almeida E Silva A."/>
            <person name="Schlindwein A.D."/>
            <person name="Pacheco A.C."/>
            <person name="Silva A.L."/>
            <person name="Graveley B.R."/>
            <person name="Walenz B.P."/>
            <person name="Lima Bde A."/>
            <person name="Ribeiro C.A."/>
            <person name="Nunes-Silva C.G."/>
            <person name="de Carvalho C.R."/>
            <person name="Soares C.M."/>
            <person name="de Menezes C.B."/>
            <person name="Matiolli C."/>
            <person name="Caffrey D."/>
            <person name="Araujo D.A."/>
            <person name="de Oliveira D.M."/>
            <person name="Golenbock D."/>
            <person name="Grisard E.C."/>
            <person name="Fantinatti-Garboggini F."/>
            <person name="de Carvalho F.M."/>
            <person name="Barcellos F.G."/>
            <person name="Prosdocimi F."/>
            <person name="May G."/>
            <person name="Azevedo Junior G.M."/>
            <person name="Guimaraes G.M."/>
            <person name="Goldman G.H."/>
            <person name="Padilha I.Q."/>
            <person name="Batista Jda S."/>
            <person name="Ferro J.A."/>
            <person name="Ribeiro J.M."/>
            <person name="Fietto J.L."/>
            <person name="Dabbas K.M."/>
            <person name="Cerdeira L."/>
            <person name="Agnez-Lima L.F."/>
            <person name="Brocchi M."/>
            <person name="de Carvalho M.O."/>
            <person name="Teixeira Mde M."/>
            <person name="Diniz Maia Mde M."/>
            <person name="Goldman M.H."/>
            <person name="Cruz Schneider M.P."/>
            <person name="Felipe M.S."/>
            <person name="Hungria M."/>
            <person name="Nicolas M.F."/>
            <person name="Pereira M."/>
            <person name="Montes M.A."/>
            <person name="Cantao M.E."/>
            <person name="Vincentz M."/>
            <person name="Rafael M.S."/>
            <person name="Silverman N."/>
            <person name="Stoco P.H."/>
            <person name="Souza R.C."/>
            <person name="Vicentini R."/>
            <person name="Gazzinelli R.T."/>
            <person name="Neves Rde O."/>
            <person name="Silva R."/>
            <person name="Astolfi-Filho S."/>
            <person name="Maciel T.E."/>
            <person name="Urmenyi T.P."/>
            <person name="Tadei W.P."/>
            <person name="Camargo E.P."/>
            <person name="de Vasconcelos A.T."/>
        </authorList>
    </citation>
    <scope>NUCLEOTIDE SEQUENCE</scope>
</reference>
<dbReference type="GO" id="GO:0006285">
    <property type="term" value="P:base-excision repair, AP site formation"/>
    <property type="evidence" value="ECO:0007669"/>
    <property type="project" value="UniProtKB-UniRule"/>
</dbReference>
<dbReference type="InterPro" id="IPR023170">
    <property type="entry name" value="HhH_base_excis_C"/>
</dbReference>
<evidence type="ECO:0000256" key="11">
    <source>
        <dbReference type="ARBA" id="ARBA00023295"/>
    </source>
</evidence>
<evidence type="ECO:0000256" key="7">
    <source>
        <dbReference type="ARBA" id="ARBA00023004"/>
    </source>
</evidence>
<dbReference type="Gene3D" id="1.10.340.30">
    <property type="entry name" value="Hypothetical protein, domain 2"/>
    <property type="match status" value="1"/>
</dbReference>
<keyword evidence="7" id="KW-0408">Iron</keyword>
<keyword evidence="11 13" id="KW-0326">Glycosidase</keyword>
<dbReference type="GO" id="GO:0005739">
    <property type="term" value="C:mitochondrion"/>
    <property type="evidence" value="ECO:0007669"/>
    <property type="project" value="UniProtKB-SubCell"/>
</dbReference>
<dbReference type="HOGENOM" id="CLU_012862_4_0_1"/>
<dbReference type="Proteomes" id="UP000000673">
    <property type="component" value="Unassembled WGS sequence"/>
</dbReference>
<dbReference type="PANTHER" id="PTHR43286">
    <property type="entry name" value="ENDONUCLEASE III-LIKE PROTEIN 1"/>
    <property type="match status" value="1"/>
</dbReference>
<keyword evidence="13" id="KW-0496">Mitochondrion</keyword>
<feature type="region of interest" description="Disordered" evidence="14">
    <location>
        <begin position="43"/>
        <end position="85"/>
    </location>
</feature>
<keyword evidence="6" id="KW-0809">Transit peptide</keyword>
<dbReference type="PROSITE" id="PS01155">
    <property type="entry name" value="ENDONUCLEASE_III_2"/>
    <property type="match status" value="1"/>
</dbReference>
<gene>
    <name evidence="13" type="primary">NTH1</name>
    <name evidence="16" type="ORF">AND_002783</name>
</gene>
<evidence type="ECO:0000313" key="16">
    <source>
        <dbReference type="EMBL" id="ETN65451.1"/>
    </source>
</evidence>
<dbReference type="InterPro" id="IPR000445">
    <property type="entry name" value="HhH_motif"/>
</dbReference>
<dbReference type="InterPro" id="IPR003265">
    <property type="entry name" value="HhH-GPD_domain"/>
</dbReference>
<evidence type="ECO:0000313" key="17">
    <source>
        <dbReference type="EnsemblMetazoa" id="ADAC002783-PA"/>
    </source>
</evidence>
<feature type="compositionally biased region" description="Basic and acidic residues" evidence="14">
    <location>
        <begin position="64"/>
        <end position="82"/>
    </location>
</feature>
<dbReference type="SUPFAM" id="SSF48150">
    <property type="entry name" value="DNA-glycosylase"/>
    <property type="match status" value="1"/>
</dbReference>
<dbReference type="GO" id="GO:0140078">
    <property type="term" value="F:class I DNA-(apurinic or apyrimidinic site) endonuclease activity"/>
    <property type="evidence" value="ECO:0007669"/>
    <property type="project" value="UniProtKB-EC"/>
</dbReference>
<evidence type="ECO:0000256" key="8">
    <source>
        <dbReference type="ARBA" id="ARBA00023014"/>
    </source>
</evidence>
<dbReference type="GO" id="GO:0003677">
    <property type="term" value="F:DNA binding"/>
    <property type="evidence" value="ECO:0007669"/>
    <property type="project" value="UniProtKB-UniRule"/>
</dbReference>
<dbReference type="STRING" id="43151.W5JMW5"/>
<comment type="function">
    <text evidence="13">Bifunctional DNA N-glycosylase with associated apurinic/apyrimidinic (AP) lyase function that catalyzes the first step in base excision repair (BER), the primary repair pathway for the repair of oxidative DNA damage. The DNA N-glycosylase activity releases the damaged DNA base from DNA by cleaving the N-glycosidic bond, leaving an AP site. The AP lyase activity cleaves the phosphodiester bond 3' to the AP site by a beta-elimination. Primarily recognizes and repairs oxidative base damage of pyrimidines.</text>
</comment>
<evidence type="ECO:0000256" key="12">
    <source>
        <dbReference type="ARBA" id="ARBA00044632"/>
    </source>
</evidence>